<comment type="pathway">
    <text evidence="1">Nucleotide-sugar biosynthesis; UDP-alpha-D-glucuronate biosynthesis; UDP-alpha-D-glucuronate from UDP-alpha-D-glucose: step 1/1.</text>
</comment>
<dbReference type="SUPFAM" id="SSF48179">
    <property type="entry name" value="6-phosphogluconate dehydrogenase C-terminal domain-like"/>
    <property type="match status" value="1"/>
</dbReference>
<evidence type="ECO:0000313" key="9">
    <source>
        <dbReference type="EMBL" id="MFD1785421.1"/>
    </source>
</evidence>
<dbReference type="Gene3D" id="3.40.50.720">
    <property type="entry name" value="NAD(P)-binding Rossmann-like Domain"/>
    <property type="match status" value="2"/>
</dbReference>
<dbReference type="PIRSF" id="PIRSF500134">
    <property type="entry name" value="UDPglc_DH_bac"/>
    <property type="match status" value="1"/>
</dbReference>
<dbReference type="InterPro" id="IPR028357">
    <property type="entry name" value="UDPglc_DH_bac"/>
</dbReference>
<accession>A0ABW4N6F5</accession>
<name>A0ABW4N6F5_9CAUL</name>
<dbReference type="Pfam" id="PF03720">
    <property type="entry name" value="UDPG_MGDP_dh_C"/>
    <property type="match status" value="1"/>
</dbReference>
<dbReference type="InterPro" id="IPR008927">
    <property type="entry name" value="6-PGluconate_DH-like_C_sf"/>
</dbReference>
<dbReference type="InterPro" id="IPR017476">
    <property type="entry name" value="UDP-Glc/GDP-Man"/>
</dbReference>
<dbReference type="InterPro" id="IPR014027">
    <property type="entry name" value="UDP-Glc/GDP-Man_DH_C"/>
</dbReference>
<organism evidence="9 10">
    <name type="scientific">Phenylobacterium terrae</name>
    <dbReference type="NCBI Taxonomy" id="2665495"/>
    <lineage>
        <taxon>Bacteria</taxon>
        <taxon>Pseudomonadati</taxon>
        <taxon>Pseudomonadota</taxon>
        <taxon>Alphaproteobacteria</taxon>
        <taxon>Caulobacterales</taxon>
        <taxon>Caulobacteraceae</taxon>
        <taxon>Phenylobacterium</taxon>
    </lineage>
</organism>
<evidence type="ECO:0000256" key="2">
    <source>
        <dbReference type="ARBA" id="ARBA00006601"/>
    </source>
</evidence>
<proteinExistence type="inferred from homology"/>
<dbReference type="EC" id="1.1.1.22" evidence="3 7"/>
<dbReference type="SUPFAM" id="SSF51735">
    <property type="entry name" value="NAD(P)-binding Rossmann-fold domains"/>
    <property type="match status" value="1"/>
</dbReference>
<comment type="similarity">
    <text evidence="2 7">Belongs to the UDP-glucose/GDP-mannose dehydrogenase family.</text>
</comment>
<evidence type="ECO:0000256" key="3">
    <source>
        <dbReference type="ARBA" id="ARBA00012954"/>
    </source>
</evidence>
<feature type="domain" description="UDP-glucose/GDP-mannose dehydrogenase C-terminal" evidence="8">
    <location>
        <begin position="323"/>
        <end position="429"/>
    </location>
</feature>
<dbReference type="SMART" id="SM00984">
    <property type="entry name" value="UDPG_MGDP_dh_C"/>
    <property type="match status" value="1"/>
</dbReference>
<keyword evidence="4 7" id="KW-0560">Oxidoreductase</keyword>
<dbReference type="Gene3D" id="1.20.5.170">
    <property type="match status" value="1"/>
</dbReference>
<comment type="caution">
    <text evidence="9">The sequence shown here is derived from an EMBL/GenBank/DDBJ whole genome shotgun (WGS) entry which is preliminary data.</text>
</comment>
<dbReference type="InterPro" id="IPR036220">
    <property type="entry name" value="UDP-Glc/GDP-Man_DH_C_sf"/>
</dbReference>
<protein>
    <recommendedName>
        <fullName evidence="3 7">UDP-glucose 6-dehydrogenase</fullName>
        <ecNumber evidence="3 7">1.1.1.22</ecNumber>
    </recommendedName>
</protein>
<dbReference type="PIRSF" id="PIRSF000124">
    <property type="entry name" value="UDPglc_GDPman_dh"/>
    <property type="match status" value="1"/>
</dbReference>
<sequence>MADQEPLSVSVFGAGYVGAVTAACIAKTGVKVVAVDLDKNKVEQIARGVSPIVEPGLPELLKSGVEKGLITATTDAKAAVAQTNLSIVCVGTPSDASGEPNLRYAVGAAQDIGAAIAQKSDFHSVVVRSTMLPGSMTGAVIPALEEASGKKARGGFGIAYYPEFLREATAIHDYENPSVIILGVEDERTLARLRQLNAHLNSPEMLVDITTSEAIKYANNCWHATKLTFANEIGNIAKACGIDGHKVMEAVCMDTRLNISPAYMKPGMAFGGSCLPKDLRALRAKGRAVNVQTPLLDGVAIANEVQIQRAFQLITESGQKDIGFLGLSFKAGTDDLRESPLVEIAERLHGKGYRLKIFDENVRYTDLNSNHSYIRTNLPHLADLMVDTLDELRAHAKVLVVGNADPKFRDVMQTRRDDQVVVDLVRINSGARTNNQDYAGLCW</sequence>
<dbReference type="InterPro" id="IPR001732">
    <property type="entry name" value="UDP-Glc/GDP-Man_DH_N"/>
</dbReference>
<dbReference type="Pfam" id="PF00984">
    <property type="entry name" value="UDPG_MGDP_dh"/>
    <property type="match status" value="1"/>
</dbReference>
<evidence type="ECO:0000259" key="8">
    <source>
        <dbReference type="SMART" id="SM00984"/>
    </source>
</evidence>
<evidence type="ECO:0000313" key="10">
    <source>
        <dbReference type="Proteomes" id="UP001597237"/>
    </source>
</evidence>
<evidence type="ECO:0000256" key="6">
    <source>
        <dbReference type="ARBA" id="ARBA00047473"/>
    </source>
</evidence>
<reference evidence="10" key="1">
    <citation type="journal article" date="2019" name="Int. J. Syst. Evol. Microbiol.">
        <title>The Global Catalogue of Microorganisms (GCM) 10K type strain sequencing project: providing services to taxonomists for standard genome sequencing and annotation.</title>
        <authorList>
            <consortium name="The Broad Institute Genomics Platform"/>
            <consortium name="The Broad Institute Genome Sequencing Center for Infectious Disease"/>
            <person name="Wu L."/>
            <person name="Ma J."/>
        </authorList>
    </citation>
    <scope>NUCLEOTIDE SEQUENCE [LARGE SCALE GENOMIC DNA]</scope>
    <source>
        <strain evidence="10">DFY28</strain>
    </source>
</reference>
<comment type="catalytic activity">
    <reaction evidence="6 7">
        <text>UDP-alpha-D-glucose + 2 NAD(+) + H2O = UDP-alpha-D-glucuronate + 2 NADH + 3 H(+)</text>
        <dbReference type="Rhea" id="RHEA:23596"/>
        <dbReference type="ChEBI" id="CHEBI:15377"/>
        <dbReference type="ChEBI" id="CHEBI:15378"/>
        <dbReference type="ChEBI" id="CHEBI:57540"/>
        <dbReference type="ChEBI" id="CHEBI:57945"/>
        <dbReference type="ChEBI" id="CHEBI:58052"/>
        <dbReference type="ChEBI" id="CHEBI:58885"/>
        <dbReference type="EC" id="1.1.1.22"/>
    </reaction>
</comment>
<dbReference type="Proteomes" id="UP001597237">
    <property type="component" value="Unassembled WGS sequence"/>
</dbReference>
<dbReference type="InterPro" id="IPR036291">
    <property type="entry name" value="NAD(P)-bd_dom_sf"/>
</dbReference>
<keyword evidence="10" id="KW-1185">Reference proteome</keyword>
<keyword evidence="5 7" id="KW-0520">NAD</keyword>
<dbReference type="NCBIfam" id="TIGR03026">
    <property type="entry name" value="NDP-sugDHase"/>
    <property type="match status" value="1"/>
</dbReference>
<dbReference type="PANTHER" id="PTHR43750">
    <property type="entry name" value="UDP-GLUCOSE 6-DEHYDROGENASE TUAD"/>
    <property type="match status" value="1"/>
</dbReference>
<evidence type="ECO:0000256" key="4">
    <source>
        <dbReference type="ARBA" id="ARBA00023002"/>
    </source>
</evidence>
<evidence type="ECO:0000256" key="5">
    <source>
        <dbReference type="ARBA" id="ARBA00023027"/>
    </source>
</evidence>
<dbReference type="EMBL" id="JBHUEY010000006">
    <property type="protein sequence ID" value="MFD1785421.1"/>
    <property type="molecule type" value="Genomic_DNA"/>
</dbReference>
<dbReference type="RefSeq" id="WP_377281483.1">
    <property type="nucleotide sequence ID" value="NZ_JBHRSI010000004.1"/>
</dbReference>
<dbReference type="SUPFAM" id="SSF52413">
    <property type="entry name" value="UDP-glucose/GDP-mannose dehydrogenase C-terminal domain"/>
    <property type="match status" value="1"/>
</dbReference>
<gene>
    <name evidence="9" type="ORF">ACFSC0_18625</name>
</gene>
<dbReference type="PANTHER" id="PTHR43750:SF1">
    <property type="entry name" value="GDP-MANNOSE 6-DEHYDROGENASE"/>
    <property type="match status" value="1"/>
</dbReference>
<evidence type="ECO:0000256" key="7">
    <source>
        <dbReference type="PIRNR" id="PIRNR000124"/>
    </source>
</evidence>
<evidence type="ECO:0000256" key="1">
    <source>
        <dbReference type="ARBA" id="ARBA00004701"/>
    </source>
</evidence>
<dbReference type="InterPro" id="IPR014026">
    <property type="entry name" value="UDP-Glc/GDP-Man_DH_dimer"/>
</dbReference>
<dbReference type="Pfam" id="PF03721">
    <property type="entry name" value="UDPG_MGDP_dh_N"/>
    <property type="match status" value="1"/>
</dbReference>